<dbReference type="EMBL" id="JAAGAX010000003">
    <property type="protein sequence ID" value="KAF2319587.1"/>
    <property type="molecule type" value="Genomic_DNA"/>
</dbReference>
<dbReference type="Pfam" id="PF25019">
    <property type="entry name" value="LRR_R13L1-DRL21"/>
    <property type="match status" value="1"/>
</dbReference>
<dbReference type="InterPro" id="IPR032675">
    <property type="entry name" value="LRR_dom_sf"/>
</dbReference>
<proteinExistence type="predicted"/>
<evidence type="ECO:0000259" key="1">
    <source>
        <dbReference type="Pfam" id="PF25019"/>
    </source>
</evidence>
<dbReference type="Gene3D" id="3.80.10.10">
    <property type="entry name" value="Ribonuclease Inhibitor"/>
    <property type="match status" value="1"/>
</dbReference>
<protein>
    <recommendedName>
        <fullName evidence="1">R13L1/DRL21-like LRR repeat region domain-containing protein</fullName>
    </recommendedName>
</protein>
<dbReference type="AlphaFoldDB" id="A0A6A6N2E9"/>
<reference evidence="2 3" key="1">
    <citation type="journal article" date="2020" name="Mol. Plant">
        <title>The Chromosome-Based Rubber Tree Genome Provides New Insights into Spurge Genome Evolution and Rubber Biosynthesis.</title>
        <authorList>
            <person name="Liu J."/>
            <person name="Shi C."/>
            <person name="Shi C.C."/>
            <person name="Li W."/>
            <person name="Zhang Q.J."/>
            <person name="Zhang Y."/>
            <person name="Li K."/>
            <person name="Lu H.F."/>
            <person name="Shi C."/>
            <person name="Zhu S.T."/>
            <person name="Xiao Z.Y."/>
            <person name="Nan H."/>
            <person name="Yue Y."/>
            <person name="Zhu X.G."/>
            <person name="Wu Y."/>
            <person name="Hong X.N."/>
            <person name="Fan G.Y."/>
            <person name="Tong Y."/>
            <person name="Zhang D."/>
            <person name="Mao C.L."/>
            <person name="Liu Y.L."/>
            <person name="Hao S.J."/>
            <person name="Liu W.Q."/>
            <person name="Lv M.Q."/>
            <person name="Zhang H.B."/>
            <person name="Liu Y."/>
            <person name="Hu-Tang G.R."/>
            <person name="Wang J.P."/>
            <person name="Wang J.H."/>
            <person name="Sun Y.H."/>
            <person name="Ni S.B."/>
            <person name="Chen W.B."/>
            <person name="Zhang X.C."/>
            <person name="Jiao Y.N."/>
            <person name="Eichler E.E."/>
            <person name="Li G.H."/>
            <person name="Liu X."/>
            <person name="Gao L.Z."/>
        </authorList>
    </citation>
    <scope>NUCLEOTIDE SEQUENCE [LARGE SCALE GENOMIC DNA]</scope>
    <source>
        <strain evidence="3">cv. GT1</strain>
        <tissue evidence="2">Leaf</tissue>
    </source>
</reference>
<name>A0A6A6N2E9_HEVBR</name>
<dbReference type="InterPro" id="IPR056789">
    <property type="entry name" value="LRR_R13L1-DRL21"/>
</dbReference>
<dbReference type="Proteomes" id="UP000467840">
    <property type="component" value="Chromosome 10"/>
</dbReference>
<evidence type="ECO:0000313" key="2">
    <source>
        <dbReference type="EMBL" id="KAF2319587.1"/>
    </source>
</evidence>
<dbReference type="PANTHER" id="PTHR47186">
    <property type="entry name" value="LEUCINE-RICH REPEAT-CONTAINING PROTEIN 57"/>
    <property type="match status" value="1"/>
</dbReference>
<comment type="caution">
    <text evidence="2">The sequence shown here is derived from an EMBL/GenBank/DDBJ whole genome shotgun (WGS) entry which is preliminary data.</text>
</comment>
<evidence type="ECO:0000313" key="3">
    <source>
        <dbReference type="Proteomes" id="UP000467840"/>
    </source>
</evidence>
<sequence>MPRGLGQLTSLRTLTRFVVAKDNSVAKNVGGLNELNSLNNLRGSLAIRKLGYVKNGIINPILKDKSLLQSLSLSSDRDDDANVQNEEMAFQNLQPHPNLKELEVSGYRGTRFPSWVSSLTNLVNIQLGNSRCQHLPPLDQIPSLQRLEIWGLYDLEYIEIEGQATSFFPSLKVLDLCACPQLIGWRMKRYEDSDDSTTVSSPDLLQFPCLSQFICYDCPNLSWIPQFPSLDEHLELRKVSVQPVQQIFTTSTSSSSSSIVPPLSKLKKLIIWDIEDLEFLPPDGLHNLTSLQQLKIGVAQD</sequence>
<dbReference type="PANTHER" id="PTHR47186:SF13">
    <property type="entry name" value="DISEASE RESISTANCE PROTEIN RGA3"/>
    <property type="match status" value="1"/>
</dbReference>
<keyword evidence="3" id="KW-1185">Reference proteome</keyword>
<accession>A0A6A6N2E9</accession>
<feature type="domain" description="R13L1/DRL21-like LRR repeat region" evidence="1">
    <location>
        <begin position="32"/>
        <end position="151"/>
    </location>
</feature>
<dbReference type="SUPFAM" id="SSF52058">
    <property type="entry name" value="L domain-like"/>
    <property type="match status" value="1"/>
</dbReference>
<organism evidence="2 3">
    <name type="scientific">Hevea brasiliensis</name>
    <name type="common">Para rubber tree</name>
    <name type="synonym">Siphonia brasiliensis</name>
    <dbReference type="NCBI Taxonomy" id="3981"/>
    <lineage>
        <taxon>Eukaryota</taxon>
        <taxon>Viridiplantae</taxon>
        <taxon>Streptophyta</taxon>
        <taxon>Embryophyta</taxon>
        <taxon>Tracheophyta</taxon>
        <taxon>Spermatophyta</taxon>
        <taxon>Magnoliopsida</taxon>
        <taxon>eudicotyledons</taxon>
        <taxon>Gunneridae</taxon>
        <taxon>Pentapetalae</taxon>
        <taxon>rosids</taxon>
        <taxon>fabids</taxon>
        <taxon>Malpighiales</taxon>
        <taxon>Euphorbiaceae</taxon>
        <taxon>Crotonoideae</taxon>
        <taxon>Micrandreae</taxon>
        <taxon>Hevea</taxon>
    </lineage>
</organism>
<gene>
    <name evidence="2" type="ORF">GH714_017255</name>
</gene>